<dbReference type="EMBL" id="OZ034821">
    <property type="protein sequence ID" value="CAL1408178.1"/>
    <property type="molecule type" value="Genomic_DNA"/>
</dbReference>
<feature type="region of interest" description="Disordered" evidence="1">
    <location>
        <begin position="288"/>
        <end position="316"/>
    </location>
</feature>
<protein>
    <submittedName>
        <fullName evidence="2">Uncharacterized protein</fullName>
    </submittedName>
</protein>
<evidence type="ECO:0000256" key="1">
    <source>
        <dbReference type="SAM" id="MobiDB-lite"/>
    </source>
</evidence>
<sequence>MVPNTTQLQSSALLKNQSFRNDATYSRYLRSFRDRPLYPSFSIQPTTFSKYDMNIPAYLRNLGWESLVTNLRFSQCPEVVRLFYVNLRCGPGNDPNFFTTLVYDYEIKVTPELLASVLELPHGGIQAGTDREFYQSGFRFDHALEFLARNIGRWFPSKLAAGRLPDDLKHMIKFGREYYSGPLPFGPQIMCFLYRLGIDLRDKVIVCDVLDDLRPQHVLARLDALVGPRKPVTSSGGVNIHQQIATSALVNAAAAAFKQDATTKSGPKRKLMLEKDLMLPKFVYESNQISDPITPDSDSGDEDRVSGYASPPNYPF</sequence>
<evidence type="ECO:0000313" key="3">
    <source>
        <dbReference type="Proteomes" id="UP001497516"/>
    </source>
</evidence>
<reference evidence="2 3" key="1">
    <citation type="submission" date="2024-04" db="EMBL/GenBank/DDBJ databases">
        <authorList>
            <person name="Fracassetti M."/>
        </authorList>
    </citation>
    <scope>NUCLEOTIDE SEQUENCE [LARGE SCALE GENOMIC DNA]</scope>
</reference>
<evidence type="ECO:0000313" key="2">
    <source>
        <dbReference type="EMBL" id="CAL1408178.1"/>
    </source>
</evidence>
<accession>A0AAV2GE98</accession>
<name>A0AAV2GE98_9ROSI</name>
<organism evidence="2 3">
    <name type="scientific">Linum trigynum</name>
    <dbReference type="NCBI Taxonomy" id="586398"/>
    <lineage>
        <taxon>Eukaryota</taxon>
        <taxon>Viridiplantae</taxon>
        <taxon>Streptophyta</taxon>
        <taxon>Embryophyta</taxon>
        <taxon>Tracheophyta</taxon>
        <taxon>Spermatophyta</taxon>
        <taxon>Magnoliopsida</taxon>
        <taxon>eudicotyledons</taxon>
        <taxon>Gunneridae</taxon>
        <taxon>Pentapetalae</taxon>
        <taxon>rosids</taxon>
        <taxon>fabids</taxon>
        <taxon>Malpighiales</taxon>
        <taxon>Linaceae</taxon>
        <taxon>Linum</taxon>
    </lineage>
</organism>
<dbReference type="AlphaFoldDB" id="A0AAV2GE98"/>
<proteinExistence type="predicted"/>
<keyword evidence="3" id="KW-1185">Reference proteome</keyword>
<gene>
    <name evidence="2" type="ORF">LTRI10_LOCUS47794</name>
</gene>
<dbReference type="Proteomes" id="UP001497516">
    <property type="component" value="Chromosome 8"/>
</dbReference>